<evidence type="ECO:0000313" key="12">
    <source>
        <dbReference type="Proteomes" id="UP001431209"/>
    </source>
</evidence>
<evidence type="ECO:0000256" key="2">
    <source>
        <dbReference type="ARBA" id="ARBA00005156"/>
    </source>
</evidence>
<evidence type="ECO:0000256" key="7">
    <source>
        <dbReference type="ARBA" id="ARBA00022691"/>
    </source>
</evidence>
<dbReference type="InterPro" id="IPR000878">
    <property type="entry name" value="4pyrrol_Mease"/>
</dbReference>
<dbReference type="Gene3D" id="3.40.1010.10">
    <property type="entry name" value="Cobalt-precorrin-4 Transmethylase, Domain 1"/>
    <property type="match status" value="1"/>
</dbReference>
<evidence type="ECO:0000256" key="3">
    <source>
        <dbReference type="ARBA" id="ARBA00006729"/>
    </source>
</evidence>
<reference evidence="11 12" key="1">
    <citation type="submission" date="2024-03" db="EMBL/GenBank/DDBJ databases">
        <title>The Acrasis kona genome and developmental transcriptomes reveal deep origins of eukaryotic multicellular pathways.</title>
        <authorList>
            <person name="Sheikh S."/>
            <person name="Fu C.-J."/>
            <person name="Brown M.W."/>
            <person name="Baldauf S.L."/>
        </authorList>
    </citation>
    <scope>NUCLEOTIDE SEQUENCE [LARGE SCALE GENOMIC DNA]</scope>
    <source>
        <strain evidence="11 12">ATCC MYA-3509</strain>
    </source>
</reference>
<gene>
    <name evidence="11" type="ORF">AKO1_002419</name>
</gene>
<dbReference type="GO" id="GO:0017183">
    <property type="term" value="P:protein histidyl modification to diphthamide"/>
    <property type="evidence" value="ECO:0007669"/>
    <property type="project" value="InterPro"/>
</dbReference>
<evidence type="ECO:0000256" key="6">
    <source>
        <dbReference type="ARBA" id="ARBA00022679"/>
    </source>
</evidence>
<dbReference type="GO" id="GO:0141133">
    <property type="term" value="F:diphthine methyl ester synthase activity"/>
    <property type="evidence" value="ECO:0007669"/>
    <property type="project" value="UniProtKB-EC"/>
</dbReference>
<dbReference type="FunFam" id="3.40.1010.10:FF:000004">
    <property type="entry name" value="Putative diphthine synthase"/>
    <property type="match status" value="1"/>
</dbReference>
<dbReference type="InterPro" id="IPR014777">
    <property type="entry name" value="4pyrrole_Mease_sub1"/>
</dbReference>
<comment type="caution">
    <text evidence="11">The sequence shown here is derived from an EMBL/GenBank/DDBJ whole genome shotgun (WGS) entry which is preliminary data.</text>
</comment>
<keyword evidence="7 9" id="KW-0949">S-adenosyl-L-methionine</keyword>
<evidence type="ECO:0000256" key="4">
    <source>
        <dbReference type="ARBA" id="ARBA00011927"/>
    </source>
</evidence>
<evidence type="ECO:0000256" key="9">
    <source>
        <dbReference type="PIRSR" id="PIRSR036432-1"/>
    </source>
</evidence>
<dbReference type="InterPro" id="IPR035996">
    <property type="entry name" value="4pyrrol_Methylase_sf"/>
</dbReference>
<dbReference type="GO" id="GO:0032259">
    <property type="term" value="P:methylation"/>
    <property type="evidence" value="ECO:0007669"/>
    <property type="project" value="UniProtKB-KW"/>
</dbReference>
<protein>
    <recommendedName>
        <fullName evidence="4">diphthine methyl ester synthase</fullName>
        <ecNumber evidence="4">2.1.1.314</ecNumber>
    </recommendedName>
</protein>
<comment type="pathway">
    <text evidence="2">Protein modification; peptidyl-diphthamide biosynthesis.</text>
</comment>
<evidence type="ECO:0000313" key="11">
    <source>
        <dbReference type="EMBL" id="KAL0491407.1"/>
    </source>
</evidence>
<accession>A0AAW2ZRU8</accession>
<comment type="function">
    <text evidence="1">S-adenosyl-L-methionine-dependent methyltransferase that catalyzes four methylations of the modified target histidine residue in translation elongation factor 2 (EF-2), to form an intermediate called diphthine methyl ester. The four successive methylation reactions represent the second step of diphthamide biosynthesis.</text>
</comment>
<evidence type="ECO:0000256" key="1">
    <source>
        <dbReference type="ARBA" id="ARBA00004006"/>
    </source>
</evidence>
<dbReference type="AlphaFoldDB" id="A0AAW2ZRU8"/>
<feature type="domain" description="Tetrapyrrole methylase" evidence="10">
    <location>
        <begin position="1"/>
        <end position="239"/>
    </location>
</feature>
<dbReference type="InterPro" id="IPR014776">
    <property type="entry name" value="4pyrrole_Mease_sub2"/>
</dbReference>
<feature type="binding site" evidence="9">
    <location>
        <position position="249"/>
    </location>
    <ligand>
        <name>S-adenosyl-L-methionine</name>
        <dbReference type="ChEBI" id="CHEBI:59789"/>
    </ligand>
</feature>
<feature type="binding site" evidence="9">
    <location>
        <position position="89"/>
    </location>
    <ligand>
        <name>S-adenosyl-L-methionine</name>
        <dbReference type="ChEBI" id="CHEBI:59789"/>
    </ligand>
</feature>
<dbReference type="HAMAP" id="MF_01084">
    <property type="entry name" value="Diphthine_synth"/>
    <property type="match status" value="1"/>
</dbReference>
<feature type="binding site" evidence="9">
    <location>
        <position position="224"/>
    </location>
    <ligand>
        <name>S-adenosyl-L-methionine</name>
        <dbReference type="ChEBI" id="CHEBI:59789"/>
    </ligand>
</feature>
<feature type="binding site" evidence="9">
    <location>
        <begin position="115"/>
        <end position="116"/>
    </location>
    <ligand>
        <name>S-adenosyl-L-methionine</name>
        <dbReference type="ChEBI" id="CHEBI:59789"/>
    </ligand>
</feature>
<dbReference type="Proteomes" id="UP001431209">
    <property type="component" value="Unassembled WGS sequence"/>
</dbReference>
<dbReference type="FunFam" id="3.30.950.10:FF:000004">
    <property type="entry name" value="Diphthine synthase putative"/>
    <property type="match status" value="1"/>
</dbReference>
<dbReference type="PANTHER" id="PTHR10882:SF0">
    <property type="entry name" value="DIPHTHINE METHYL ESTER SYNTHASE"/>
    <property type="match status" value="1"/>
</dbReference>
<feature type="binding site" evidence="9">
    <location>
        <position position="86"/>
    </location>
    <ligand>
        <name>S-adenosyl-L-methionine</name>
        <dbReference type="ChEBI" id="CHEBI:59789"/>
    </ligand>
</feature>
<comment type="similarity">
    <text evidence="3">Belongs to the diphthine synthase family.</text>
</comment>
<feature type="binding site" evidence="9">
    <location>
        <position position="9"/>
    </location>
    <ligand>
        <name>S-adenosyl-L-methionine</name>
        <dbReference type="ChEBI" id="CHEBI:59789"/>
    </ligand>
</feature>
<comment type="catalytic activity">
    <reaction evidence="8">
        <text>2-[(3S)-amino-3-carboxypropyl]-L-histidyl-[translation elongation factor 2] + 4 S-adenosyl-L-methionine = diphthine methyl ester-[translation elongation factor 2] + 4 S-adenosyl-L-homocysteine + 3 H(+)</text>
        <dbReference type="Rhea" id="RHEA:42652"/>
        <dbReference type="Rhea" id="RHEA-COMP:9749"/>
        <dbReference type="Rhea" id="RHEA-COMP:10173"/>
        <dbReference type="ChEBI" id="CHEBI:15378"/>
        <dbReference type="ChEBI" id="CHEBI:57856"/>
        <dbReference type="ChEBI" id="CHEBI:59789"/>
        <dbReference type="ChEBI" id="CHEBI:73995"/>
        <dbReference type="ChEBI" id="CHEBI:79005"/>
        <dbReference type="EC" id="2.1.1.314"/>
    </reaction>
</comment>
<dbReference type="EMBL" id="JAOPGA020001797">
    <property type="protein sequence ID" value="KAL0491407.1"/>
    <property type="molecule type" value="Genomic_DNA"/>
</dbReference>
<dbReference type="NCBIfam" id="TIGR00522">
    <property type="entry name" value="dph5"/>
    <property type="match status" value="1"/>
</dbReference>
<dbReference type="PANTHER" id="PTHR10882">
    <property type="entry name" value="DIPHTHINE SYNTHASE"/>
    <property type="match status" value="1"/>
</dbReference>
<dbReference type="EC" id="2.1.1.314" evidence="4"/>
<proteinExistence type="inferred from homology"/>
<organism evidence="11 12">
    <name type="scientific">Acrasis kona</name>
    <dbReference type="NCBI Taxonomy" id="1008807"/>
    <lineage>
        <taxon>Eukaryota</taxon>
        <taxon>Discoba</taxon>
        <taxon>Heterolobosea</taxon>
        <taxon>Tetramitia</taxon>
        <taxon>Eutetramitia</taxon>
        <taxon>Acrasidae</taxon>
        <taxon>Acrasis</taxon>
    </lineage>
</organism>
<keyword evidence="5" id="KW-0489">Methyltransferase</keyword>
<feature type="binding site" evidence="9">
    <location>
        <position position="166"/>
    </location>
    <ligand>
        <name>S-adenosyl-L-methionine</name>
        <dbReference type="ChEBI" id="CHEBI:59789"/>
    </ligand>
</feature>
<name>A0AAW2ZRU8_9EUKA</name>
<dbReference type="CDD" id="cd11647">
    <property type="entry name" value="DHP5_DphB"/>
    <property type="match status" value="1"/>
</dbReference>
<keyword evidence="12" id="KW-1185">Reference proteome</keyword>
<dbReference type="Pfam" id="PF00590">
    <property type="entry name" value="TP_methylase"/>
    <property type="match status" value="1"/>
</dbReference>
<dbReference type="InterPro" id="IPR004551">
    <property type="entry name" value="Dphthn_synthase"/>
</dbReference>
<evidence type="ECO:0000256" key="5">
    <source>
        <dbReference type="ARBA" id="ARBA00022603"/>
    </source>
</evidence>
<dbReference type="PIRSF" id="PIRSF036432">
    <property type="entry name" value="Diphthine_synth"/>
    <property type="match status" value="1"/>
</dbReference>
<dbReference type="SUPFAM" id="SSF53790">
    <property type="entry name" value="Tetrapyrrole methylase"/>
    <property type="match status" value="1"/>
</dbReference>
<sequence>MLYIIGLGLGDEKDITLRGLEAVKSCDALFLEAYTSILPGISRIKLGEFYGKEIIEADRGLVETKAEELILERAKKETVGFLVVGDPFGRATTHSDIVVRARHMNINVEVIHNASIMNAIGVCGLQLYNFGMTVSIVFFTETWRPDSFYEKIEKNRKAGFHTLCLLDIKVKEPTMRAMMKGVEEYHPPRFMSVNTCIEQLLEVEENKKQNVYNGSTLCVGLARVGTSTQKIVSGTMKELLDVDFGEPLHSFIICSDEIHEMEKEYLEFYKVE</sequence>
<evidence type="ECO:0000256" key="8">
    <source>
        <dbReference type="ARBA" id="ARBA00048752"/>
    </source>
</evidence>
<evidence type="ECO:0000259" key="10">
    <source>
        <dbReference type="Pfam" id="PF00590"/>
    </source>
</evidence>
<keyword evidence="6" id="KW-0808">Transferase</keyword>
<dbReference type="Gene3D" id="3.30.950.10">
    <property type="entry name" value="Methyltransferase, Cobalt-precorrin-4 Transmethylase, Domain 2"/>
    <property type="match status" value="1"/>
</dbReference>